<dbReference type="PANTHER" id="PTHR21964">
    <property type="entry name" value="BREAST CANCER METASTASIS-SUPPRESSOR 1"/>
    <property type="match status" value="1"/>
</dbReference>
<sequence>MYQDKLAELKSQLEKLRHGTLPDYVKKLRRLENLFKERKRVNTIIRDLEVEMVEQDFVNEKKMAAQEFEDQKVFLREQLIAELEEKQKMIESERHTMELTGDSMEHKPISTRKLRRRANEPSGSGGYGPGEKRRKPQPNAVINHLLDDNDILDDLKIINKNRAFSVAQLNKANNLGSSSSTSSNGSPASHLHRDTRIEDGKLFYEKRWFRRGQAVQVENKNGDKYPGMISAIAGDAISIRRTNESTKTRIYVNQLLKGKVLLKRRAS</sequence>
<evidence type="ECO:0000256" key="3">
    <source>
        <dbReference type="ARBA" id="ARBA00023015"/>
    </source>
</evidence>
<dbReference type="OMA" id="VICQCSA"/>
<comment type="caution">
    <text evidence="7">The sequence shown here is derived from an EMBL/GenBank/DDBJ whole genome shotgun (WGS) entry which is preliminary data.</text>
</comment>
<dbReference type="Pfam" id="PF08598">
    <property type="entry name" value="Sds3"/>
    <property type="match status" value="1"/>
</dbReference>
<keyword evidence="2" id="KW-0678">Repressor</keyword>
<organism evidence="7 8">
    <name type="scientific">Tigriopus californicus</name>
    <name type="common">Marine copepod</name>
    <dbReference type="NCBI Taxonomy" id="6832"/>
    <lineage>
        <taxon>Eukaryota</taxon>
        <taxon>Metazoa</taxon>
        <taxon>Ecdysozoa</taxon>
        <taxon>Arthropoda</taxon>
        <taxon>Crustacea</taxon>
        <taxon>Multicrustacea</taxon>
        <taxon>Hexanauplia</taxon>
        <taxon>Copepoda</taxon>
        <taxon>Harpacticoida</taxon>
        <taxon>Harpacticidae</taxon>
        <taxon>Tigriopus</taxon>
    </lineage>
</organism>
<gene>
    <name evidence="7" type="ORF">TCAL_01939</name>
</gene>
<dbReference type="Proteomes" id="UP000318571">
    <property type="component" value="Chromosome 3"/>
</dbReference>
<keyword evidence="3" id="KW-0805">Transcription regulation</keyword>
<dbReference type="InterPro" id="IPR013907">
    <property type="entry name" value="Sds3"/>
</dbReference>
<dbReference type="GO" id="GO:0005654">
    <property type="term" value="C:nucleoplasm"/>
    <property type="evidence" value="ECO:0007669"/>
    <property type="project" value="UniProtKB-ARBA"/>
</dbReference>
<evidence type="ECO:0000256" key="2">
    <source>
        <dbReference type="ARBA" id="ARBA00022491"/>
    </source>
</evidence>
<accession>A0A553P6F7</accession>
<feature type="compositionally biased region" description="Low complexity" evidence="6">
    <location>
        <begin position="177"/>
        <end position="189"/>
    </location>
</feature>
<reference evidence="7 8" key="1">
    <citation type="journal article" date="2018" name="Nat. Ecol. Evol.">
        <title>Genomic signatures of mitonuclear coevolution across populations of Tigriopus californicus.</title>
        <authorList>
            <person name="Barreto F.S."/>
            <person name="Watson E.T."/>
            <person name="Lima T.G."/>
            <person name="Willett C.S."/>
            <person name="Edmands S."/>
            <person name="Li W."/>
            <person name="Burton R.S."/>
        </authorList>
    </citation>
    <scope>NUCLEOTIDE SEQUENCE [LARGE SCALE GENOMIC DNA]</scope>
    <source>
        <strain evidence="7 8">San Diego</strain>
    </source>
</reference>
<feature type="region of interest" description="Disordered" evidence="6">
    <location>
        <begin position="99"/>
        <end position="137"/>
    </location>
</feature>
<keyword evidence="8" id="KW-1185">Reference proteome</keyword>
<evidence type="ECO:0000256" key="4">
    <source>
        <dbReference type="ARBA" id="ARBA00023163"/>
    </source>
</evidence>
<dbReference type="GO" id="GO:0010468">
    <property type="term" value="P:regulation of gene expression"/>
    <property type="evidence" value="ECO:0007669"/>
    <property type="project" value="UniProtKB-ARBA"/>
</dbReference>
<evidence type="ECO:0000313" key="8">
    <source>
        <dbReference type="Proteomes" id="UP000318571"/>
    </source>
</evidence>
<keyword evidence="4" id="KW-0804">Transcription</keyword>
<comment type="subcellular location">
    <subcellularLocation>
        <location evidence="1">Nucleus</location>
    </subcellularLocation>
</comment>
<evidence type="ECO:0000256" key="1">
    <source>
        <dbReference type="ARBA" id="ARBA00004123"/>
    </source>
</evidence>
<dbReference type="STRING" id="6832.A0A553P6F7"/>
<keyword evidence="5" id="KW-0539">Nucleus</keyword>
<proteinExistence type="predicted"/>
<dbReference type="EMBL" id="VCGU01000007">
    <property type="protein sequence ID" value="TRY73269.1"/>
    <property type="molecule type" value="Genomic_DNA"/>
</dbReference>
<dbReference type="AlphaFoldDB" id="A0A553P6F7"/>
<feature type="region of interest" description="Disordered" evidence="6">
    <location>
        <begin position="173"/>
        <end position="193"/>
    </location>
</feature>
<evidence type="ECO:0008006" key="9">
    <source>
        <dbReference type="Google" id="ProtNLM"/>
    </source>
</evidence>
<evidence type="ECO:0000256" key="5">
    <source>
        <dbReference type="ARBA" id="ARBA00023242"/>
    </source>
</evidence>
<evidence type="ECO:0000313" key="7">
    <source>
        <dbReference type="EMBL" id="TRY73269.1"/>
    </source>
</evidence>
<dbReference type="SMART" id="SM01401">
    <property type="entry name" value="Sds3"/>
    <property type="match status" value="1"/>
</dbReference>
<evidence type="ECO:0000256" key="6">
    <source>
        <dbReference type="SAM" id="MobiDB-lite"/>
    </source>
</evidence>
<name>A0A553P6F7_TIGCA</name>
<feature type="compositionally biased region" description="Basic and acidic residues" evidence="6">
    <location>
        <begin position="99"/>
        <end position="108"/>
    </location>
</feature>
<protein>
    <recommendedName>
        <fullName evidence="9">Sin3 histone deacetylase corepressor complex component SDS3</fullName>
    </recommendedName>
</protein>